<keyword evidence="14" id="KW-0548">Nucleotidyltransferase</keyword>
<dbReference type="SUPFAM" id="SSF56672">
    <property type="entry name" value="DNA/RNA polymerases"/>
    <property type="match status" value="1"/>
</dbReference>
<dbReference type="PANTHER" id="PTHR42648">
    <property type="entry name" value="TRANSPOSASE, PUTATIVE-RELATED"/>
    <property type="match status" value="1"/>
</dbReference>
<dbReference type="Pfam" id="PF22936">
    <property type="entry name" value="Pol_BBD"/>
    <property type="match status" value="1"/>
</dbReference>
<dbReference type="GO" id="GO:0005524">
    <property type="term" value="F:ATP binding"/>
    <property type="evidence" value="ECO:0007669"/>
    <property type="project" value="UniProtKB-KW"/>
</dbReference>
<dbReference type="GO" id="GO:0003964">
    <property type="term" value="F:RNA-directed DNA polymerase activity"/>
    <property type="evidence" value="ECO:0007669"/>
    <property type="project" value="UniProtKB-KW"/>
</dbReference>
<dbReference type="PROSITE" id="PS50994">
    <property type="entry name" value="INTEGRASE"/>
    <property type="match status" value="1"/>
</dbReference>
<keyword evidence="17" id="KW-0511">Multifunctional enzyme</keyword>
<comment type="caution">
    <text evidence="22">The sequence shown here is derived from an EMBL/GenBank/DDBJ whole genome shotgun (WGS) entry which is preliminary data.</text>
</comment>
<feature type="domain" description="Integrase catalytic" evidence="21">
    <location>
        <begin position="418"/>
        <end position="594"/>
    </location>
</feature>
<name>A0A6A4BQ03_9STRA</name>
<evidence type="ECO:0000256" key="18">
    <source>
        <dbReference type="PROSITE-ProRule" id="PRU00047"/>
    </source>
</evidence>
<dbReference type="GO" id="GO:0004519">
    <property type="term" value="F:endonuclease activity"/>
    <property type="evidence" value="ECO:0007669"/>
    <property type="project" value="UniProtKB-KW"/>
</dbReference>
<keyword evidence="3" id="KW-0645">Protease</keyword>
<dbReference type="GO" id="GO:0015074">
    <property type="term" value="P:DNA integration"/>
    <property type="evidence" value="ECO:0007669"/>
    <property type="project" value="UniProtKB-KW"/>
</dbReference>
<dbReference type="InterPro" id="IPR025724">
    <property type="entry name" value="GAG-pre-integrase_dom"/>
</dbReference>
<keyword evidence="13" id="KW-0695">RNA-directed DNA polymerase</keyword>
<evidence type="ECO:0000256" key="10">
    <source>
        <dbReference type="ARBA" id="ARBA00022840"/>
    </source>
</evidence>
<evidence type="ECO:0000256" key="17">
    <source>
        <dbReference type="ARBA" id="ARBA00023268"/>
    </source>
</evidence>
<dbReference type="Pfam" id="PF07727">
    <property type="entry name" value="RVT_2"/>
    <property type="match status" value="1"/>
</dbReference>
<keyword evidence="8" id="KW-0255">Endonuclease</keyword>
<dbReference type="InterPro" id="IPR012337">
    <property type="entry name" value="RNaseH-like_sf"/>
</dbReference>
<keyword evidence="9" id="KW-0378">Hydrolase</keyword>
<proteinExistence type="predicted"/>
<evidence type="ECO:0000256" key="15">
    <source>
        <dbReference type="ARBA" id="ARBA00023113"/>
    </source>
</evidence>
<evidence type="ECO:0000256" key="6">
    <source>
        <dbReference type="ARBA" id="ARBA00022741"/>
    </source>
</evidence>
<dbReference type="SUPFAM" id="SSF57756">
    <property type="entry name" value="Retrovirus zinc finger-like domains"/>
    <property type="match status" value="1"/>
</dbReference>
<evidence type="ECO:0000256" key="5">
    <source>
        <dbReference type="ARBA" id="ARBA00022723"/>
    </source>
</evidence>
<keyword evidence="4" id="KW-0540">Nuclease</keyword>
<keyword evidence="18" id="KW-0862">Zinc</keyword>
<keyword evidence="14" id="KW-0239">DNA-directed DNA polymerase</keyword>
<dbReference type="Pfam" id="PF00098">
    <property type="entry name" value="zf-CCHC"/>
    <property type="match status" value="1"/>
</dbReference>
<feature type="domain" description="CCHC-type" evidence="20">
    <location>
        <begin position="205"/>
        <end position="221"/>
    </location>
</feature>
<dbReference type="InterPro" id="IPR054722">
    <property type="entry name" value="PolX-like_BBD"/>
</dbReference>
<dbReference type="Gene3D" id="3.30.420.10">
    <property type="entry name" value="Ribonuclease H-like superfamily/Ribonuclease H"/>
    <property type="match status" value="1"/>
</dbReference>
<keyword evidence="11" id="KW-0460">Magnesium</keyword>
<dbReference type="PANTHER" id="PTHR42648:SF11">
    <property type="entry name" value="TRANSPOSON TY4-P GAG-POL POLYPROTEIN"/>
    <property type="match status" value="1"/>
</dbReference>
<keyword evidence="5" id="KW-0479">Metal-binding</keyword>
<dbReference type="GO" id="GO:0006508">
    <property type="term" value="P:proteolysis"/>
    <property type="evidence" value="ECO:0007669"/>
    <property type="project" value="UniProtKB-KW"/>
</dbReference>
<dbReference type="Proteomes" id="UP000434957">
    <property type="component" value="Unassembled WGS sequence"/>
</dbReference>
<evidence type="ECO:0000256" key="2">
    <source>
        <dbReference type="ARBA" id="ARBA00022612"/>
    </source>
</evidence>
<evidence type="ECO:0000259" key="20">
    <source>
        <dbReference type="PROSITE" id="PS50158"/>
    </source>
</evidence>
<evidence type="ECO:0000259" key="21">
    <source>
        <dbReference type="PROSITE" id="PS50994"/>
    </source>
</evidence>
<evidence type="ECO:0000256" key="14">
    <source>
        <dbReference type="ARBA" id="ARBA00022932"/>
    </source>
</evidence>
<evidence type="ECO:0000313" key="23">
    <source>
        <dbReference type="Proteomes" id="UP000434957"/>
    </source>
</evidence>
<dbReference type="Gene3D" id="4.10.60.10">
    <property type="entry name" value="Zinc finger, CCHC-type"/>
    <property type="match status" value="1"/>
</dbReference>
<keyword evidence="2" id="KW-1188">Viral release from host cell</keyword>
<evidence type="ECO:0000256" key="4">
    <source>
        <dbReference type="ARBA" id="ARBA00022722"/>
    </source>
</evidence>
<dbReference type="InterPro" id="IPR001878">
    <property type="entry name" value="Znf_CCHC"/>
</dbReference>
<dbReference type="Pfam" id="PF00665">
    <property type="entry name" value="rve"/>
    <property type="match status" value="1"/>
</dbReference>
<dbReference type="GO" id="GO:0003887">
    <property type="term" value="F:DNA-directed DNA polymerase activity"/>
    <property type="evidence" value="ECO:0007669"/>
    <property type="project" value="UniProtKB-KW"/>
</dbReference>
<feature type="non-terminal residue" evidence="22">
    <location>
        <position position="1070"/>
    </location>
</feature>
<evidence type="ECO:0000256" key="13">
    <source>
        <dbReference type="ARBA" id="ARBA00022918"/>
    </source>
</evidence>
<keyword evidence="16" id="KW-0233">DNA recombination</keyword>
<dbReference type="PROSITE" id="PS50158">
    <property type="entry name" value="ZF_CCHC"/>
    <property type="match status" value="1"/>
</dbReference>
<keyword evidence="14" id="KW-0808">Transferase</keyword>
<dbReference type="InterPro" id="IPR043502">
    <property type="entry name" value="DNA/RNA_pol_sf"/>
</dbReference>
<dbReference type="GO" id="GO:0006310">
    <property type="term" value="P:DNA recombination"/>
    <property type="evidence" value="ECO:0007669"/>
    <property type="project" value="UniProtKB-KW"/>
</dbReference>
<evidence type="ECO:0000256" key="8">
    <source>
        <dbReference type="ARBA" id="ARBA00022759"/>
    </source>
</evidence>
<dbReference type="InterPro" id="IPR039537">
    <property type="entry name" value="Retrotran_Ty1/copia-like"/>
</dbReference>
<keyword evidence="12" id="KW-0229">DNA integration</keyword>
<dbReference type="Pfam" id="PF14223">
    <property type="entry name" value="Retrotran_gag_2"/>
    <property type="match status" value="1"/>
</dbReference>
<comment type="function">
    <text evidence="1">The aspartyl protease (PR) mediates the proteolytic cleavages of the Gag and Gag-Pol polyproteins after assembly of the VLP.</text>
</comment>
<evidence type="ECO:0000256" key="1">
    <source>
        <dbReference type="ARBA" id="ARBA00002180"/>
    </source>
</evidence>
<protein>
    <submittedName>
        <fullName evidence="22">Retrovirus-related Pol polyprotein from transposon TNT 1-94</fullName>
    </submittedName>
</protein>
<evidence type="ECO:0000313" key="22">
    <source>
        <dbReference type="EMBL" id="KAE9275908.1"/>
    </source>
</evidence>
<gene>
    <name evidence="22" type="ORF">PR003_g29205</name>
</gene>
<dbReference type="Pfam" id="PF13976">
    <property type="entry name" value="gag_pre-integrs"/>
    <property type="match status" value="1"/>
</dbReference>
<evidence type="ECO:0000256" key="19">
    <source>
        <dbReference type="SAM" id="MobiDB-lite"/>
    </source>
</evidence>
<keyword evidence="18" id="KW-0863">Zinc-finger</keyword>
<dbReference type="InterPro" id="IPR001584">
    <property type="entry name" value="Integrase_cat-core"/>
</dbReference>
<dbReference type="GO" id="GO:0008270">
    <property type="term" value="F:zinc ion binding"/>
    <property type="evidence" value="ECO:0007669"/>
    <property type="project" value="UniProtKB-KW"/>
</dbReference>
<dbReference type="InterPro" id="IPR036875">
    <property type="entry name" value="Znf_CCHC_sf"/>
</dbReference>
<dbReference type="AlphaFoldDB" id="A0A6A4BQ03"/>
<keyword evidence="23" id="KW-1185">Reference proteome</keyword>
<dbReference type="GO" id="GO:0003676">
    <property type="term" value="F:nucleic acid binding"/>
    <property type="evidence" value="ECO:0007669"/>
    <property type="project" value="InterPro"/>
</dbReference>
<evidence type="ECO:0000256" key="3">
    <source>
        <dbReference type="ARBA" id="ARBA00022670"/>
    </source>
</evidence>
<dbReference type="SUPFAM" id="SSF53098">
    <property type="entry name" value="Ribonuclease H-like"/>
    <property type="match status" value="1"/>
</dbReference>
<evidence type="ECO:0000256" key="16">
    <source>
        <dbReference type="ARBA" id="ARBA00023172"/>
    </source>
</evidence>
<reference evidence="22 23" key="1">
    <citation type="submission" date="2018-08" db="EMBL/GenBank/DDBJ databases">
        <title>Genomic investigation of the strawberry pathogen Phytophthora fragariae indicates pathogenicity is determined by transcriptional variation in three key races.</title>
        <authorList>
            <person name="Adams T.M."/>
            <person name="Armitage A.D."/>
            <person name="Sobczyk M.K."/>
            <person name="Bates H.J."/>
            <person name="Dunwell J.M."/>
            <person name="Nellist C.F."/>
            <person name="Harrison R.J."/>
        </authorList>
    </citation>
    <scope>NUCLEOTIDE SEQUENCE [LARGE SCALE GENOMIC DNA]</scope>
    <source>
        <strain evidence="22 23">SCRP333</strain>
    </source>
</reference>
<evidence type="ECO:0000256" key="11">
    <source>
        <dbReference type="ARBA" id="ARBA00022842"/>
    </source>
</evidence>
<evidence type="ECO:0000256" key="7">
    <source>
        <dbReference type="ARBA" id="ARBA00022750"/>
    </source>
</evidence>
<evidence type="ECO:0000256" key="12">
    <source>
        <dbReference type="ARBA" id="ARBA00022908"/>
    </source>
</evidence>
<accession>A0A6A4BQ03</accession>
<feature type="region of interest" description="Disordered" evidence="19">
    <location>
        <begin position="743"/>
        <end position="767"/>
    </location>
</feature>
<dbReference type="SMART" id="SM00343">
    <property type="entry name" value="ZnF_C2HC"/>
    <property type="match status" value="1"/>
</dbReference>
<keyword evidence="6" id="KW-0547">Nucleotide-binding</keyword>
<organism evidence="22 23">
    <name type="scientific">Phytophthora rubi</name>
    <dbReference type="NCBI Taxonomy" id="129364"/>
    <lineage>
        <taxon>Eukaryota</taxon>
        <taxon>Sar</taxon>
        <taxon>Stramenopiles</taxon>
        <taxon>Oomycota</taxon>
        <taxon>Peronosporomycetes</taxon>
        <taxon>Peronosporales</taxon>
        <taxon>Peronosporaceae</taxon>
        <taxon>Phytophthora</taxon>
    </lineage>
</organism>
<sequence length="1070" mass="120732">MRMTLARKGLLAHLQVVKDPAEITEAWLLNDMKALGLIAQGVAVEHHTKIRSATSVIMAWNTLRDFYNRTTMHNRVTMTRRLHEFKMEDGVTMAKHLDNFDELIVGLQTLGEQLDEARQLVILLSSLSPEYELICSIVENSKDFTLIEVKEKLLKEYERLDKKEGAERALKASTDGNKYKRAKTFKGGKGSKGYSARKHSGFKGKCFNCSQVGHMKRDCPDPNMGNDNDAVLAVGKSRSAGWLIDSGATAHMTPHRNDLFEYKDLDSNIEVTIADGKKIRVVGTGSVRLTGIDGKRIKMIDVLYIPGLDRQLLSVSRLAERGMSVEFQKKSCTIWNKSKAIASGKKIGKAYVLDCEKDMAHYVEYAEVDSEWELWHARMGHLNKDALAKTQRATTGMPTLEHKSMTLCGGCMKGKQTVAHFPSRSMSKTTKVLQLVHTDVMGPMKTKSKGGARYVLTFVDDYSKYVVAYFITKKSEVPVKFKTFMNLYENQWNERIKCLRSDNGTEFVNKEMDRLCASNGIVHQKTVPYSPQKNGVAERMNCTIMEKGRSMQYYKGISTMWWAEAVSTSVYLINRSTTSTHSSMTPYELAVKDKPRLDHLRVFGSVGYAHVDKAKRTKLEPKSFKCMFLGSVKLDEREVDGIYDSAPTENTTVIHSTEDLDEVVQYEQEQHPAADEPMGSVEGDHVEDTEMPEAEQDDSTGHELATYRRTPGAAFSDNIVFHPEPERVRRAREPVLVLENGRSDEAEYKVNDEDDPDNDDHFWHPSPKRARVDEDGLLAEAVLAYAANVGDANDAPTTYQQAMKSKEASKWVKAMNSELKAHADNGSWTLIRRTVGVRPIGCRWVFAKKRNEHGRVVRYKARLVAKAFKQKFGVDFFETYSPVANMNSIRIVLSVVVAEAYVTEQLDADTAFLNNDLKEQVFMEVPYGITNAENMMCKLDKTIYGLKQAASTWHQTLHAVFMKIGFRSCGADQCVYVKGAKGTYVYVCLYVDDMIIAAKTKEEINEVKMALKNAFKMKELGETKFILGMEIDHDRMAGTLMIKQTRYIDDVTNRFNQQDAKAVVNPCESG</sequence>
<keyword evidence="7" id="KW-0064">Aspartyl protease</keyword>
<dbReference type="InterPro" id="IPR036397">
    <property type="entry name" value="RNaseH_sf"/>
</dbReference>
<dbReference type="GO" id="GO:0004190">
    <property type="term" value="F:aspartic-type endopeptidase activity"/>
    <property type="evidence" value="ECO:0007669"/>
    <property type="project" value="UniProtKB-KW"/>
</dbReference>
<evidence type="ECO:0000256" key="9">
    <source>
        <dbReference type="ARBA" id="ARBA00022801"/>
    </source>
</evidence>
<dbReference type="InterPro" id="IPR013103">
    <property type="entry name" value="RVT_2"/>
</dbReference>
<dbReference type="EMBL" id="QXFT01004777">
    <property type="protein sequence ID" value="KAE9275908.1"/>
    <property type="molecule type" value="Genomic_DNA"/>
</dbReference>
<keyword evidence="15" id="KW-0917">Virion maturation</keyword>
<keyword evidence="10" id="KW-0067">ATP-binding</keyword>